<comment type="caution">
    <text evidence="1">The sequence shown here is derived from an EMBL/GenBank/DDBJ whole genome shotgun (WGS) entry which is preliminary data.</text>
</comment>
<dbReference type="AlphaFoldDB" id="A0A9P0ZZ96"/>
<gene>
    <name evidence="1" type="ORF">CEURO_LOCUS21908</name>
</gene>
<dbReference type="Proteomes" id="UP001152484">
    <property type="component" value="Unassembled WGS sequence"/>
</dbReference>
<proteinExistence type="predicted"/>
<keyword evidence="2" id="KW-1185">Reference proteome</keyword>
<organism evidence="1 2">
    <name type="scientific">Cuscuta europaea</name>
    <name type="common">European dodder</name>
    <dbReference type="NCBI Taxonomy" id="41803"/>
    <lineage>
        <taxon>Eukaryota</taxon>
        <taxon>Viridiplantae</taxon>
        <taxon>Streptophyta</taxon>
        <taxon>Embryophyta</taxon>
        <taxon>Tracheophyta</taxon>
        <taxon>Spermatophyta</taxon>
        <taxon>Magnoliopsida</taxon>
        <taxon>eudicotyledons</taxon>
        <taxon>Gunneridae</taxon>
        <taxon>Pentapetalae</taxon>
        <taxon>asterids</taxon>
        <taxon>lamiids</taxon>
        <taxon>Solanales</taxon>
        <taxon>Convolvulaceae</taxon>
        <taxon>Cuscuteae</taxon>
        <taxon>Cuscuta</taxon>
        <taxon>Cuscuta subgen. Cuscuta</taxon>
    </lineage>
</organism>
<protein>
    <submittedName>
        <fullName evidence="1">Uncharacterized protein</fullName>
    </submittedName>
</protein>
<reference evidence="1" key="1">
    <citation type="submission" date="2022-07" db="EMBL/GenBank/DDBJ databases">
        <authorList>
            <person name="Macas J."/>
            <person name="Novak P."/>
            <person name="Neumann P."/>
        </authorList>
    </citation>
    <scope>NUCLEOTIDE SEQUENCE</scope>
</reference>
<dbReference type="EMBL" id="CAMAPE010000075">
    <property type="protein sequence ID" value="CAH9118349.1"/>
    <property type="molecule type" value="Genomic_DNA"/>
</dbReference>
<accession>A0A9P0ZZ96</accession>
<name>A0A9P0ZZ96_CUSEU</name>
<evidence type="ECO:0000313" key="1">
    <source>
        <dbReference type="EMBL" id="CAH9118349.1"/>
    </source>
</evidence>
<sequence>MTREGAIIKLKDMDEAVNAVMEIVDEAGARVRIRGMLPHLLLTTSRRRDNRQ</sequence>
<evidence type="ECO:0000313" key="2">
    <source>
        <dbReference type="Proteomes" id="UP001152484"/>
    </source>
</evidence>